<feature type="transmembrane region" description="Helical" evidence="1">
    <location>
        <begin position="32"/>
        <end position="53"/>
    </location>
</feature>
<organism evidence="2 3">
    <name type="scientific">Cognatishimia activa</name>
    <dbReference type="NCBI Taxonomy" id="1715691"/>
    <lineage>
        <taxon>Bacteria</taxon>
        <taxon>Pseudomonadati</taxon>
        <taxon>Pseudomonadota</taxon>
        <taxon>Alphaproteobacteria</taxon>
        <taxon>Rhodobacterales</taxon>
        <taxon>Paracoccaceae</taxon>
        <taxon>Cognatishimia</taxon>
    </lineage>
</organism>
<evidence type="ECO:0000313" key="2">
    <source>
        <dbReference type="EMBL" id="CUK27424.1"/>
    </source>
</evidence>
<feature type="transmembrane region" description="Helical" evidence="1">
    <location>
        <begin position="257"/>
        <end position="283"/>
    </location>
</feature>
<feature type="transmembrane region" description="Helical" evidence="1">
    <location>
        <begin position="216"/>
        <end position="237"/>
    </location>
</feature>
<dbReference type="Proteomes" id="UP000051184">
    <property type="component" value="Unassembled WGS sequence"/>
</dbReference>
<keyword evidence="3" id="KW-1185">Reference proteome</keyword>
<keyword evidence="1" id="KW-0812">Transmembrane</keyword>
<proteinExistence type="predicted"/>
<gene>
    <name evidence="2" type="ORF">TA5114_03252</name>
</gene>
<sequence length="436" mass="49789">MQVISPWEAARSGEPETEVPTQTEFAGRRARLFWLALRMGLLTVLTLGFYRFWMKTRLRRWYWSAWRPSGHPLEYVGDPWEKLLGFLIAVVFLAFYIGIVNLLLMFLSFSLFNGNFAAYLLSFLGVIPLWFYARYRARRYVLARTRWRGVRFGLEPGAWGFAVRALWHWFLTIITLGVLWPRKAFYLEKYITDRTYFGAQKLTQNGSWFGLLRPWVGVWLPVLASGFAFGVLGYEGYQAMQNFDWVLEDNPTPPETSALWQALVLAAPIVAFIAPIWLLLALVNYNVKRVRYLTSHKSAGDASLDIKPRFWKVTGIYFWGYSFAGLVGALILTPIIVIMVLVFESDGMAAMGLESGTVETLPQPVLTAIAIASYFLLFLMWSVLMHTFIRFPMMRHFASSLTIINLGELANVSQRPRDEFGEAEGFAEALDVGAAI</sequence>
<feature type="transmembrane region" description="Helical" evidence="1">
    <location>
        <begin position="363"/>
        <end position="385"/>
    </location>
</feature>
<evidence type="ECO:0000256" key="1">
    <source>
        <dbReference type="SAM" id="Phobius"/>
    </source>
</evidence>
<dbReference type="Pfam" id="PF05987">
    <property type="entry name" value="DUF898"/>
    <property type="match status" value="1"/>
</dbReference>
<dbReference type="EMBL" id="CYUE01000022">
    <property type="protein sequence ID" value="CUK27424.1"/>
    <property type="molecule type" value="Genomic_DNA"/>
</dbReference>
<dbReference type="AlphaFoldDB" id="A0A0N7MC75"/>
<evidence type="ECO:0000313" key="3">
    <source>
        <dbReference type="Proteomes" id="UP000051184"/>
    </source>
</evidence>
<reference evidence="3" key="1">
    <citation type="submission" date="2015-09" db="EMBL/GenBank/DDBJ databases">
        <authorList>
            <person name="Rodrigo-Torres Lidia"/>
            <person name="Arahal R.David."/>
        </authorList>
    </citation>
    <scope>NUCLEOTIDE SEQUENCE [LARGE SCALE GENOMIC DNA]</scope>
    <source>
        <strain evidence="3">CECT 5114</strain>
    </source>
</reference>
<protein>
    <submittedName>
        <fullName evidence="2">Putative membrane protein</fullName>
    </submittedName>
</protein>
<feature type="transmembrane region" description="Helical" evidence="1">
    <location>
        <begin position="316"/>
        <end position="343"/>
    </location>
</feature>
<accession>A0A0N7MC75</accession>
<name>A0A0N7MC75_9RHOB</name>
<dbReference type="InterPro" id="IPR010295">
    <property type="entry name" value="DUF898"/>
</dbReference>
<feature type="transmembrane region" description="Helical" evidence="1">
    <location>
        <begin position="83"/>
        <end position="104"/>
    </location>
</feature>
<keyword evidence="1" id="KW-0472">Membrane</keyword>
<dbReference type="STRING" id="1715691.TA5113_00566"/>
<dbReference type="RefSeq" id="WP_245627197.1">
    <property type="nucleotide sequence ID" value="NZ_CYTO01000007.1"/>
</dbReference>
<keyword evidence="1" id="KW-1133">Transmembrane helix</keyword>
<feature type="transmembrane region" description="Helical" evidence="1">
    <location>
        <begin position="116"/>
        <end position="133"/>
    </location>
</feature>
<feature type="transmembrane region" description="Helical" evidence="1">
    <location>
        <begin position="158"/>
        <end position="180"/>
    </location>
</feature>